<protein>
    <submittedName>
        <fullName evidence="7">Uncharacterized protein</fullName>
    </submittedName>
</protein>
<sequence>MCDARPSDRRQYLLSSLNQDRPVKDRSGRRSRSRSSSRSRDDRSSHRRRRRSTVTRDASPTRGEPDGKHADTLQPRPTRLKLKKDGQRRRHRHRSSDPDAVREDAQVEGDVRDSHRRHRHGRRRRRRSPTPTNIHEAAPLDPDAAFRESLFDAMADDDAAMYWEHVYGQPIHVYAKDKVGPQGELERMTDEEYSAYVRQKMFEKTHAGLLEEKARREEARSRREKESHERRKAQEECERRDGAIREEMERSLRRGQQRRERKAWAELWDKYTSAWAGWDGSPPNLPWPNKSGRMGIDEQHVRTFFTQGLNLAEVGEGAFEAKLKEERVRWHPDKIQQRLGGQVDDDIMRDVTAIFQIIDRLWRELRADKG</sequence>
<evidence type="ECO:0000256" key="3">
    <source>
        <dbReference type="ARBA" id="ARBA00022737"/>
    </source>
</evidence>
<accession>A0A151GFF5</accession>
<evidence type="ECO:0000256" key="5">
    <source>
        <dbReference type="ARBA" id="ARBA00023242"/>
    </source>
</evidence>
<feature type="compositionally biased region" description="Basic residues" evidence="6">
    <location>
        <begin position="78"/>
        <end position="94"/>
    </location>
</feature>
<feature type="region of interest" description="Disordered" evidence="6">
    <location>
        <begin position="1"/>
        <end position="138"/>
    </location>
</feature>
<feature type="region of interest" description="Disordered" evidence="6">
    <location>
        <begin position="213"/>
        <end position="239"/>
    </location>
</feature>
<proteinExistence type="predicted"/>
<dbReference type="Proteomes" id="UP000076580">
    <property type="component" value="Chromosome 03"/>
</dbReference>
<dbReference type="STRING" id="98403.A0A151GFF5"/>
<name>A0A151GFF5_DRECN</name>
<keyword evidence="2" id="KW-0597">Phosphoprotein</keyword>
<comment type="caution">
    <text evidence="7">The sequence shown here is derived from an EMBL/GenBank/DDBJ whole genome shotgun (WGS) entry which is preliminary data.</text>
</comment>
<organism evidence="7 8">
    <name type="scientific">Drechmeria coniospora</name>
    <name type="common">Nematophagous fungus</name>
    <name type="synonym">Meria coniospora</name>
    <dbReference type="NCBI Taxonomy" id="98403"/>
    <lineage>
        <taxon>Eukaryota</taxon>
        <taxon>Fungi</taxon>
        <taxon>Dikarya</taxon>
        <taxon>Ascomycota</taxon>
        <taxon>Pezizomycotina</taxon>
        <taxon>Sordariomycetes</taxon>
        <taxon>Hypocreomycetidae</taxon>
        <taxon>Hypocreales</taxon>
        <taxon>Ophiocordycipitaceae</taxon>
        <taxon>Drechmeria</taxon>
    </lineage>
</organism>
<evidence type="ECO:0000256" key="4">
    <source>
        <dbReference type="ARBA" id="ARBA00023043"/>
    </source>
</evidence>
<keyword evidence="3" id="KW-0677">Repeat</keyword>
<evidence type="ECO:0000256" key="1">
    <source>
        <dbReference type="ARBA" id="ARBA00004123"/>
    </source>
</evidence>
<dbReference type="GeneID" id="63720440"/>
<feature type="compositionally biased region" description="Basic and acidic residues" evidence="6">
    <location>
        <begin position="95"/>
        <end position="113"/>
    </location>
</feature>
<dbReference type="InParanoid" id="A0A151GFF5"/>
<reference evidence="7 8" key="1">
    <citation type="journal article" date="2016" name="Sci. Rep.">
        <title>Insights into Adaptations to a Near-Obligate Nematode Endoparasitic Lifestyle from the Finished Genome of Drechmeria coniospora.</title>
        <authorList>
            <person name="Zhang L."/>
            <person name="Zhou Z."/>
            <person name="Guo Q."/>
            <person name="Fokkens L."/>
            <person name="Miskei M."/>
            <person name="Pocsi I."/>
            <person name="Zhang W."/>
            <person name="Chen M."/>
            <person name="Wang L."/>
            <person name="Sun Y."/>
            <person name="Donzelli B.G."/>
            <person name="Gibson D.M."/>
            <person name="Nelson D.R."/>
            <person name="Luo J.G."/>
            <person name="Rep M."/>
            <person name="Liu H."/>
            <person name="Yang S."/>
            <person name="Wang J."/>
            <person name="Krasnoff S.B."/>
            <person name="Xu Y."/>
            <person name="Molnar I."/>
            <person name="Lin M."/>
        </authorList>
    </citation>
    <scope>NUCLEOTIDE SEQUENCE [LARGE SCALE GENOMIC DNA]</scope>
    <source>
        <strain evidence="7 8">ARSEF 6962</strain>
    </source>
</reference>
<evidence type="ECO:0000313" key="8">
    <source>
        <dbReference type="Proteomes" id="UP000076580"/>
    </source>
</evidence>
<keyword evidence="8" id="KW-1185">Reference proteome</keyword>
<dbReference type="InterPro" id="IPR038753">
    <property type="entry name" value="NFKBIL1"/>
</dbReference>
<dbReference type="PANTHER" id="PTHR15263:SF1">
    <property type="entry name" value="NF-KAPPA-B INHIBITOR-LIKE PROTEIN 1"/>
    <property type="match status" value="1"/>
</dbReference>
<dbReference type="EMBL" id="LAYC01000003">
    <property type="protein sequence ID" value="KYK55833.1"/>
    <property type="molecule type" value="Genomic_DNA"/>
</dbReference>
<keyword evidence="4" id="KW-0040">ANK repeat</keyword>
<evidence type="ECO:0000256" key="6">
    <source>
        <dbReference type="SAM" id="MobiDB-lite"/>
    </source>
</evidence>
<gene>
    <name evidence="7" type="ORF">DCS_07797</name>
</gene>
<dbReference type="RefSeq" id="XP_040655185.1">
    <property type="nucleotide sequence ID" value="XM_040805081.1"/>
</dbReference>
<comment type="subcellular location">
    <subcellularLocation>
        <location evidence="1">Nucleus</location>
    </subcellularLocation>
</comment>
<dbReference type="GO" id="GO:0043124">
    <property type="term" value="P:negative regulation of canonical NF-kappaB signal transduction"/>
    <property type="evidence" value="ECO:0007669"/>
    <property type="project" value="InterPro"/>
</dbReference>
<evidence type="ECO:0000256" key="2">
    <source>
        <dbReference type="ARBA" id="ARBA00022553"/>
    </source>
</evidence>
<feature type="compositionally biased region" description="Basic residues" evidence="6">
    <location>
        <begin position="114"/>
        <end position="128"/>
    </location>
</feature>
<dbReference type="PANTHER" id="PTHR15263">
    <property type="entry name" value="I-KAPPA-B-LIKE PROTEIN IKBL"/>
    <property type="match status" value="1"/>
</dbReference>
<evidence type="ECO:0000313" key="7">
    <source>
        <dbReference type="EMBL" id="KYK55833.1"/>
    </source>
</evidence>
<keyword evidence="5" id="KW-0539">Nucleus</keyword>
<feature type="compositionally biased region" description="Basic and acidic residues" evidence="6">
    <location>
        <begin position="1"/>
        <end position="11"/>
    </location>
</feature>
<dbReference type="AlphaFoldDB" id="A0A151GFF5"/>
<dbReference type="GO" id="GO:0005634">
    <property type="term" value="C:nucleus"/>
    <property type="evidence" value="ECO:0007669"/>
    <property type="project" value="UniProtKB-SubCell"/>
</dbReference>